<dbReference type="AlphaFoldDB" id="A0A0P4WVP0"/>
<feature type="region of interest" description="Disordered" evidence="1">
    <location>
        <begin position="408"/>
        <end position="428"/>
    </location>
</feature>
<dbReference type="PANTHER" id="PTHR21844">
    <property type="entry name" value="AKT1 SUBSTRATE 1 PROTEIN"/>
    <property type="match status" value="1"/>
</dbReference>
<feature type="region of interest" description="Disordered" evidence="1">
    <location>
        <begin position="268"/>
        <end position="369"/>
    </location>
</feature>
<dbReference type="GO" id="GO:0032007">
    <property type="term" value="P:negative regulation of TOR signaling"/>
    <property type="evidence" value="ECO:0007669"/>
    <property type="project" value="InterPro"/>
</dbReference>
<evidence type="ECO:0000256" key="1">
    <source>
        <dbReference type="SAM" id="MobiDB-lite"/>
    </source>
</evidence>
<proteinExistence type="predicted"/>
<evidence type="ECO:0000313" key="2">
    <source>
        <dbReference type="EMBL" id="JAI71966.1"/>
    </source>
</evidence>
<dbReference type="PANTHER" id="PTHR21844:SF2">
    <property type="entry name" value="PROLINE-RICH AKT1 SUBSTRATE 1"/>
    <property type="match status" value="1"/>
</dbReference>
<protein>
    <submittedName>
        <fullName evidence="2">Lobe</fullName>
    </submittedName>
</protein>
<reference evidence="2" key="2">
    <citation type="submission" date="2015-10" db="EMBL/GenBank/DDBJ databases">
        <authorList>
            <person name="Gilbert D.G."/>
        </authorList>
    </citation>
    <scope>NUCLEOTIDE SEQUENCE</scope>
</reference>
<name>A0A0P4WVP0_9CRUS</name>
<accession>A0A0P4WVP0</accession>
<feature type="compositionally biased region" description="Acidic residues" evidence="1">
    <location>
        <begin position="334"/>
        <end position="344"/>
    </location>
</feature>
<sequence length="428" mass="48318">MALSFQAKEEQLCRLQKIFRFAAALRCGWDQPQGLGLAEKVVEKNQGLYRVTFWPHTQYYKMVRAVCGCLNVKIHIKGELANSPIFHTDDLQFEESQDEFFQQAPKEVITDAAGVVIEHTFLVQSRHVGNWNIFHCICCKTDTHAVPDSSRLPFLLNPVLGVDPNHILKLQQSERFSAVYKVVLPWLGNSGPSSPRNFPDKGSQADQDVVTIQQMMSGFLKKEEEKVEENILRYTEQQQASLSALEARARQDRNTLLLLIAQKETPVGKKMQSLSLRSEVTPPTTPTKTGSFNFTSPTKEIPPPPFQRGFSTNPEDDIFEFDPDYLDNRNPFDDTSDPDSEESSYAEGMQIPGRHPLRSDDDSALPKSLPMRVPAVSNYRTQDIDVEDDRTPVNPEEMAASIKAIARSVHGGSDSHWDLPRPRLNTLH</sequence>
<dbReference type="OrthoDB" id="6343029at2759"/>
<dbReference type="GO" id="GO:0048011">
    <property type="term" value="P:neurotrophin TRK receptor signaling pathway"/>
    <property type="evidence" value="ECO:0007669"/>
    <property type="project" value="InterPro"/>
</dbReference>
<dbReference type="GO" id="GO:0005737">
    <property type="term" value="C:cytoplasm"/>
    <property type="evidence" value="ECO:0007669"/>
    <property type="project" value="TreeGrafter"/>
</dbReference>
<feature type="compositionally biased region" description="Polar residues" evidence="1">
    <location>
        <begin position="272"/>
        <end position="298"/>
    </location>
</feature>
<dbReference type="Pfam" id="PF15798">
    <property type="entry name" value="PRAS"/>
    <property type="match status" value="1"/>
</dbReference>
<organism evidence="2">
    <name type="scientific">Daphnia magna</name>
    <dbReference type="NCBI Taxonomy" id="35525"/>
    <lineage>
        <taxon>Eukaryota</taxon>
        <taxon>Metazoa</taxon>
        <taxon>Ecdysozoa</taxon>
        <taxon>Arthropoda</taxon>
        <taxon>Crustacea</taxon>
        <taxon>Branchiopoda</taxon>
        <taxon>Diplostraca</taxon>
        <taxon>Cladocera</taxon>
        <taxon>Anomopoda</taxon>
        <taxon>Daphniidae</taxon>
        <taxon>Daphnia</taxon>
    </lineage>
</organism>
<reference evidence="2" key="1">
    <citation type="submission" date="2015-10" db="EMBL/GenBank/DDBJ databases">
        <title>Daphnia magna gene sets from two clonal populations assembled and annotated with EvidentialGene.</title>
        <authorList>
            <person name="Gilbert D."/>
            <person name="Podicheti R."/>
            <person name="Orsini L."/>
            <person name="Colbourne J."/>
            <person name="Pfrender M."/>
        </authorList>
    </citation>
    <scope>NUCLEOTIDE SEQUENCE</scope>
</reference>
<dbReference type="InterPro" id="IPR026682">
    <property type="entry name" value="AKT1S1"/>
</dbReference>
<feature type="compositionally biased region" description="Acidic residues" evidence="1">
    <location>
        <begin position="314"/>
        <end position="325"/>
    </location>
</feature>
<dbReference type="EMBL" id="GDIP01251435">
    <property type="protein sequence ID" value="JAI71966.1"/>
    <property type="molecule type" value="Transcribed_RNA"/>
</dbReference>